<dbReference type="InterPro" id="IPR029460">
    <property type="entry name" value="DNAPol_HHH"/>
</dbReference>
<organism evidence="10 11">
    <name type="scientific">Desulfosudis oleivorans (strain DSM 6200 / JCM 39069 / Hxd3)</name>
    <name type="common">Desulfococcus oleovorans</name>
    <dbReference type="NCBI Taxonomy" id="96561"/>
    <lineage>
        <taxon>Bacteria</taxon>
        <taxon>Pseudomonadati</taxon>
        <taxon>Thermodesulfobacteriota</taxon>
        <taxon>Desulfobacteria</taxon>
        <taxon>Desulfobacterales</taxon>
        <taxon>Desulfosudaceae</taxon>
        <taxon>Desulfosudis</taxon>
    </lineage>
</organism>
<keyword evidence="5 10" id="KW-0548">Nucleotidyltransferase</keyword>
<evidence type="ECO:0000256" key="6">
    <source>
        <dbReference type="ARBA" id="ARBA00022705"/>
    </source>
</evidence>
<dbReference type="NCBIfam" id="NF005298">
    <property type="entry name" value="PRK06826.1"/>
    <property type="match status" value="1"/>
</dbReference>
<dbReference type="InterPro" id="IPR041931">
    <property type="entry name" value="DNA_pol3_alpha_thumb_dom"/>
</dbReference>
<protein>
    <recommendedName>
        <fullName evidence="3">DNA polymerase III subunit alpha</fullName>
        <ecNumber evidence="2">2.7.7.7</ecNumber>
    </recommendedName>
</protein>
<evidence type="ECO:0000256" key="1">
    <source>
        <dbReference type="ARBA" id="ARBA00004496"/>
    </source>
</evidence>
<dbReference type="GO" id="GO:0008408">
    <property type="term" value="F:3'-5' exonuclease activity"/>
    <property type="evidence" value="ECO:0007669"/>
    <property type="project" value="InterPro"/>
</dbReference>
<reference evidence="10 11" key="1">
    <citation type="submission" date="2007-10" db="EMBL/GenBank/DDBJ databases">
        <title>Complete sequence of Desulfococcus oleovorans Hxd3.</title>
        <authorList>
            <consortium name="US DOE Joint Genome Institute"/>
            <person name="Copeland A."/>
            <person name="Lucas S."/>
            <person name="Lapidus A."/>
            <person name="Barry K."/>
            <person name="Glavina del Rio T."/>
            <person name="Dalin E."/>
            <person name="Tice H."/>
            <person name="Pitluck S."/>
            <person name="Kiss H."/>
            <person name="Brettin T."/>
            <person name="Bruce D."/>
            <person name="Detter J.C."/>
            <person name="Han C."/>
            <person name="Schmutz J."/>
            <person name="Larimer F."/>
            <person name="Land M."/>
            <person name="Hauser L."/>
            <person name="Kyrpides N."/>
            <person name="Kim E."/>
            <person name="Wawrik B."/>
            <person name="Richardson P."/>
        </authorList>
    </citation>
    <scope>NUCLEOTIDE SEQUENCE [LARGE SCALE GENOMIC DNA]</scope>
    <source>
        <strain evidence="11">DSM 6200 / JCM 39069 / Hxd3</strain>
    </source>
</reference>
<evidence type="ECO:0000256" key="2">
    <source>
        <dbReference type="ARBA" id="ARBA00012417"/>
    </source>
</evidence>
<evidence type="ECO:0000256" key="4">
    <source>
        <dbReference type="ARBA" id="ARBA00022679"/>
    </source>
</evidence>
<dbReference type="InterPro" id="IPR011708">
    <property type="entry name" value="DNA_pol3_alpha_NTPase_dom"/>
</dbReference>
<dbReference type="Proteomes" id="UP000008561">
    <property type="component" value="Chromosome"/>
</dbReference>
<keyword evidence="6" id="KW-0235">DNA replication</keyword>
<dbReference type="SUPFAM" id="SSF89550">
    <property type="entry name" value="PHP domain-like"/>
    <property type="match status" value="1"/>
</dbReference>
<dbReference type="KEGG" id="dol:Dole_1885"/>
<dbReference type="Pfam" id="PF07733">
    <property type="entry name" value="DNA_pol3_alpha"/>
    <property type="match status" value="1"/>
</dbReference>
<dbReference type="SMART" id="SM00481">
    <property type="entry name" value="POLIIIAc"/>
    <property type="match status" value="1"/>
</dbReference>
<dbReference type="PANTHER" id="PTHR32294">
    <property type="entry name" value="DNA POLYMERASE III SUBUNIT ALPHA"/>
    <property type="match status" value="1"/>
</dbReference>
<dbReference type="Pfam" id="PF01336">
    <property type="entry name" value="tRNA_anti-codon"/>
    <property type="match status" value="1"/>
</dbReference>
<dbReference type="Pfam" id="PF02811">
    <property type="entry name" value="PHP"/>
    <property type="match status" value="1"/>
</dbReference>
<dbReference type="AlphaFoldDB" id="A8ZSF2"/>
<evidence type="ECO:0000256" key="8">
    <source>
        <dbReference type="ARBA" id="ARBA00049244"/>
    </source>
</evidence>
<keyword evidence="7" id="KW-0239">DNA-directed DNA polymerase</keyword>
<dbReference type="EMBL" id="CP000859">
    <property type="protein sequence ID" value="ABW67689.1"/>
    <property type="molecule type" value="Genomic_DNA"/>
</dbReference>
<evidence type="ECO:0000256" key="3">
    <source>
        <dbReference type="ARBA" id="ARBA00019114"/>
    </source>
</evidence>
<dbReference type="Gene3D" id="1.10.10.1600">
    <property type="entry name" value="Bacterial DNA polymerase III alpha subunit, thumb domain"/>
    <property type="match status" value="1"/>
</dbReference>
<evidence type="ECO:0000256" key="7">
    <source>
        <dbReference type="ARBA" id="ARBA00022932"/>
    </source>
</evidence>
<dbReference type="PANTHER" id="PTHR32294:SF0">
    <property type="entry name" value="DNA POLYMERASE III SUBUNIT ALPHA"/>
    <property type="match status" value="1"/>
</dbReference>
<dbReference type="InterPro" id="IPR004365">
    <property type="entry name" value="NA-bd_OB_tRNA"/>
</dbReference>
<dbReference type="InterPro" id="IPR004013">
    <property type="entry name" value="PHP_dom"/>
</dbReference>
<dbReference type="Gene3D" id="1.10.150.870">
    <property type="match status" value="1"/>
</dbReference>
<dbReference type="STRING" id="96561.Dole_1885"/>
<proteinExistence type="predicted"/>
<evidence type="ECO:0000313" key="10">
    <source>
        <dbReference type="EMBL" id="ABW67689.1"/>
    </source>
</evidence>
<dbReference type="CDD" id="cd04485">
    <property type="entry name" value="DnaE_OBF"/>
    <property type="match status" value="1"/>
</dbReference>
<dbReference type="InterPro" id="IPR004805">
    <property type="entry name" value="DnaE2/DnaE/PolC"/>
</dbReference>
<dbReference type="EC" id="2.7.7.7" evidence="2"/>
<dbReference type="Pfam" id="PF14579">
    <property type="entry name" value="HHH_6"/>
    <property type="match status" value="1"/>
</dbReference>
<comment type="catalytic activity">
    <reaction evidence="8">
        <text>DNA(n) + a 2'-deoxyribonucleoside 5'-triphosphate = DNA(n+1) + diphosphate</text>
        <dbReference type="Rhea" id="RHEA:22508"/>
        <dbReference type="Rhea" id="RHEA-COMP:17339"/>
        <dbReference type="Rhea" id="RHEA-COMP:17340"/>
        <dbReference type="ChEBI" id="CHEBI:33019"/>
        <dbReference type="ChEBI" id="CHEBI:61560"/>
        <dbReference type="ChEBI" id="CHEBI:173112"/>
        <dbReference type="EC" id="2.7.7.7"/>
    </reaction>
</comment>
<evidence type="ECO:0000313" key="11">
    <source>
        <dbReference type="Proteomes" id="UP000008561"/>
    </source>
</evidence>
<name>A8ZSF2_DESOH</name>
<dbReference type="GO" id="GO:0006260">
    <property type="term" value="P:DNA replication"/>
    <property type="evidence" value="ECO:0007669"/>
    <property type="project" value="UniProtKB-KW"/>
</dbReference>
<dbReference type="GO" id="GO:0003676">
    <property type="term" value="F:nucleic acid binding"/>
    <property type="evidence" value="ECO:0007669"/>
    <property type="project" value="InterPro"/>
</dbReference>
<dbReference type="NCBIfam" id="TIGR00594">
    <property type="entry name" value="polc"/>
    <property type="match status" value="1"/>
</dbReference>
<accession>A8ZSF2</accession>
<comment type="subcellular location">
    <subcellularLocation>
        <location evidence="1">Cytoplasm</location>
    </subcellularLocation>
</comment>
<keyword evidence="11" id="KW-1185">Reference proteome</keyword>
<dbReference type="GO" id="GO:0005737">
    <property type="term" value="C:cytoplasm"/>
    <property type="evidence" value="ECO:0007669"/>
    <property type="project" value="UniProtKB-SubCell"/>
</dbReference>
<evidence type="ECO:0000256" key="5">
    <source>
        <dbReference type="ARBA" id="ARBA00022695"/>
    </source>
</evidence>
<sequence>MIAPVTGPDFVHLHVHTAYSLLDGIIRIEALMKRAVEYGMGAVAITDHGTMFGVVSFYKEAVKAGIKPVIGCECYVAPRSITDRTPMDHDGLSHLVLLAETMEGYRNLCHLASIASLKGFYHKPRIDKELLKQYGNGLIGLSACLKGEVAQRLLEGNTEAADRAARFYQEALGENSFFLEVQNNGIPEQTRLNAALREMSDRLSIPLVGTNDCHYLDREDHNIHDLSLCLQTGKTIHDADRFRFETDQLNFKPKHEMCTFLEPFPNAATNTVAIADRCNVELDFKTLHFPVFATPPGKTVDQLFEETVREGFARRLKAVARKNPDFDREAYDRRLEFELSVITDMGFPSYFLIVADFIAHAKENGIPIGPGRGSAAGSIVSYAMGITDLDPIEHGLLFERFLNPERKSMPDIDVDICIIGRERVYHYLVEKYGGSDYVAQIITFGSMKSRAVIRDVGRVMGIPLSDVDRIAKLIPMNKSLDEALAEEPDLKKLVDSRPDFAELVAAGRALEGMPRHASTHAAGVVIGDKPLTEYLPLYAVKENEALTQYDMKCVEAIGLVKLDLLGLRNLTVIADTLKILQQQGRQVPDMSHLDLADEKTYQLLCAGKTTGVFQLESTGMKELLLKLKPTTFADITALVALYRPGPMGSGMLVDFVECRHGRKRVEYLIPELEPILKETYGVIVYQEQVMQIAQAVAGYTMGTADDLRKAMGKKIAAKMAEHQATFIEGALARGIDKAKAETLYEQIKFFGEYGFNKSHSAAYALVAFQTAYLKAHFPVELMAALLTSSTNKTIDVVKFIAECRALDIEVLPPDINESEVAFSVVGDRLRFGLLAVKNVGEGAIEAIVEERRANGRFVSIFDLCERVPLTKVNKKVLESLVKCGALDSTGAGRAQMTAVLEDALAHGQTVQREKNDSQMSLFDMPGADAALNAPTLPDMPEWSDRQRLAFEKEVLGFYVSGHPLAAYRDVLRKYANTDALTLKEIADQSNVIIGGGITVVNRKTTKRGDQMAIVTIEDMYGTVEVVVFPDLFEVVRGFLAEDALVFVQGKLESSEVSTAIQAERVVPLDRAEDVWLPSVHCTIDPVKTDKQTLRKLHEVFKQHAGAYSAFLHITAPPGKAGTLIALPDTMKLDSDAALFDKVNDLLGYSAVQVSCKLMPGAEKWSAPKRKNFNGTYYRKRTP</sequence>
<dbReference type="InterPro" id="IPR016195">
    <property type="entry name" value="Pol/histidinol_Pase-like"/>
</dbReference>
<dbReference type="OrthoDB" id="9803237at2"/>
<dbReference type="NCBIfam" id="NF004226">
    <property type="entry name" value="PRK05673.1"/>
    <property type="match status" value="1"/>
</dbReference>
<feature type="domain" description="Polymerase/histidinol phosphatase N-terminal" evidence="9">
    <location>
        <begin position="11"/>
        <end position="78"/>
    </location>
</feature>
<dbReference type="Gene3D" id="3.20.20.140">
    <property type="entry name" value="Metal-dependent hydrolases"/>
    <property type="match status" value="1"/>
</dbReference>
<dbReference type="Pfam" id="PF17657">
    <property type="entry name" value="DNA_pol3_finger"/>
    <property type="match status" value="1"/>
</dbReference>
<gene>
    <name evidence="10" type="ordered locus">Dole_1885</name>
</gene>
<dbReference type="eggNOG" id="COG0587">
    <property type="taxonomic scope" value="Bacteria"/>
</dbReference>
<dbReference type="RefSeq" id="WP_012175301.1">
    <property type="nucleotide sequence ID" value="NC_009943.1"/>
</dbReference>
<dbReference type="InterPro" id="IPR040982">
    <property type="entry name" value="DNA_pol3_finger"/>
</dbReference>
<evidence type="ECO:0000259" key="9">
    <source>
        <dbReference type="SMART" id="SM00481"/>
    </source>
</evidence>
<dbReference type="CDD" id="cd12113">
    <property type="entry name" value="PHP_PolIIIA_DnaE3"/>
    <property type="match status" value="1"/>
</dbReference>
<dbReference type="GO" id="GO:0003887">
    <property type="term" value="F:DNA-directed DNA polymerase activity"/>
    <property type="evidence" value="ECO:0007669"/>
    <property type="project" value="UniProtKB-KW"/>
</dbReference>
<keyword evidence="4 10" id="KW-0808">Transferase</keyword>
<dbReference type="HOGENOM" id="CLU_001600_0_0_7"/>
<dbReference type="InterPro" id="IPR003141">
    <property type="entry name" value="Pol/His_phosphatase_N"/>
</dbReference>